<feature type="compositionally biased region" description="Polar residues" evidence="1">
    <location>
        <begin position="100"/>
        <end position="110"/>
    </location>
</feature>
<gene>
    <name evidence="2" type="ORF">FQP86_10880</name>
</gene>
<accession>A0A558HKF4</accession>
<protein>
    <submittedName>
        <fullName evidence="2">Uncharacterized protein</fullName>
    </submittedName>
</protein>
<sequence>MPHTHPEQLTMIGASQVGERFRNLHPVVALISATRLLQFLEREGLLMVEHRRLCADVIRSALPSLEAGPGHDPANLPPLHGVENGELEKMDGEQIIGSAPSVSAGVSTPATVHDKTQGVVS</sequence>
<feature type="region of interest" description="Disordered" evidence="1">
    <location>
        <begin position="97"/>
        <end position="121"/>
    </location>
</feature>
<keyword evidence="3" id="KW-1185">Reference proteome</keyword>
<reference evidence="2 3" key="1">
    <citation type="submission" date="2019-07" db="EMBL/GenBank/DDBJ databases">
        <title>Diversity of Bacteria from Kongsfjorden, Arctic.</title>
        <authorList>
            <person name="Yu Y."/>
        </authorList>
    </citation>
    <scope>NUCLEOTIDE SEQUENCE [LARGE SCALE GENOMIC DNA]</scope>
    <source>
        <strain evidence="2 3">SM1923</strain>
    </source>
</reference>
<dbReference type="OrthoDB" id="9919092at2"/>
<proteinExistence type="predicted"/>
<evidence type="ECO:0000256" key="1">
    <source>
        <dbReference type="SAM" id="MobiDB-lite"/>
    </source>
</evidence>
<dbReference type="STRING" id="553385.GCA_000591415_02159"/>
<evidence type="ECO:0000313" key="2">
    <source>
        <dbReference type="EMBL" id="TVU69610.1"/>
    </source>
</evidence>
<dbReference type="Proteomes" id="UP000319941">
    <property type="component" value="Unassembled WGS sequence"/>
</dbReference>
<dbReference type="EMBL" id="VNFH01000007">
    <property type="protein sequence ID" value="TVU69610.1"/>
    <property type="molecule type" value="Genomic_DNA"/>
</dbReference>
<comment type="caution">
    <text evidence="2">The sequence shown here is derived from an EMBL/GenBank/DDBJ whole genome shotgun (WGS) entry which is preliminary data.</text>
</comment>
<organism evidence="2 3">
    <name type="scientific">Cobetia crustatorum</name>
    <dbReference type="NCBI Taxonomy" id="553385"/>
    <lineage>
        <taxon>Bacteria</taxon>
        <taxon>Pseudomonadati</taxon>
        <taxon>Pseudomonadota</taxon>
        <taxon>Gammaproteobacteria</taxon>
        <taxon>Oceanospirillales</taxon>
        <taxon>Halomonadaceae</taxon>
        <taxon>Cobetia</taxon>
    </lineage>
</organism>
<dbReference type="RefSeq" id="WP_024952207.1">
    <property type="nucleotide sequence ID" value="NZ_CAWOWR010000127.1"/>
</dbReference>
<feature type="compositionally biased region" description="Basic and acidic residues" evidence="1">
    <location>
        <begin position="112"/>
        <end position="121"/>
    </location>
</feature>
<name>A0A558HKF4_9GAMM</name>
<evidence type="ECO:0000313" key="3">
    <source>
        <dbReference type="Proteomes" id="UP000319941"/>
    </source>
</evidence>
<dbReference type="AlphaFoldDB" id="A0A558HKF4"/>